<dbReference type="Proteomes" id="UP000073816">
    <property type="component" value="Chromosome"/>
</dbReference>
<dbReference type="AlphaFoldDB" id="A0A142EIE5"/>
<dbReference type="EMBL" id="CP012836">
    <property type="protein sequence ID" value="AMQ54900.1"/>
    <property type="molecule type" value="Genomic_DNA"/>
</dbReference>
<evidence type="ECO:0000313" key="2">
    <source>
        <dbReference type="EMBL" id="AMQ54900.1"/>
    </source>
</evidence>
<dbReference type="KEGG" id="alm:AO498_00750"/>
<feature type="chain" id="PRO_5007494281" description="Adhesin domain-containing protein" evidence="1">
    <location>
        <begin position="22"/>
        <end position="294"/>
    </location>
</feature>
<accession>A0A142EIE5</accession>
<sequence>MLKKLCLLLFWISIGAFPGQAQLVKEYKVSERKGFDLVRLDFASYKSITQLKRVVSQDPIYIHGHLQKSNILPDFTYRIANNKLQAQMDHKNVESNNLGKSITSKLFSSEDSFEHTWDVGLASNFLYDLNFNLGMGKADFDLSQIHVSNFKVKSASADVSISYGELKPNQVEMDTLLVLVNMGSVDISNANFSNAKRMIFEVNYGSIDLNFSDGMGLPSQVIAAISGGTLHVKLPPENIPFRIKLKTTPMCRTSLPKTLKSLEKGVYVSKGYKGSDPKLLELILDVGVGSLTVD</sequence>
<keyword evidence="1" id="KW-0732">Signal</keyword>
<dbReference type="OrthoDB" id="942237at2"/>
<proteinExistence type="predicted"/>
<reference evidence="3" key="1">
    <citation type="submission" date="2015-09" db="EMBL/GenBank/DDBJ databases">
        <title>Complete sequence of Algoriphagus sp. M8-2.</title>
        <authorList>
            <person name="Shintani M."/>
        </authorList>
    </citation>
    <scope>NUCLEOTIDE SEQUENCE [LARGE SCALE GENOMIC DNA]</scope>
    <source>
        <strain evidence="3">M8-2</strain>
    </source>
</reference>
<dbReference type="PATRIC" id="fig|1727163.4.peg.155"/>
<name>A0A142EIE5_9BACT</name>
<keyword evidence="3" id="KW-1185">Reference proteome</keyword>
<organism evidence="2 3">
    <name type="scientific">Algoriphagus sanaruensis</name>
    <dbReference type="NCBI Taxonomy" id="1727163"/>
    <lineage>
        <taxon>Bacteria</taxon>
        <taxon>Pseudomonadati</taxon>
        <taxon>Bacteroidota</taxon>
        <taxon>Cytophagia</taxon>
        <taxon>Cytophagales</taxon>
        <taxon>Cyclobacteriaceae</taxon>
        <taxon>Algoriphagus</taxon>
    </lineage>
</organism>
<evidence type="ECO:0008006" key="4">
    <source>
        <dbReference type="Google" id="ProtNLM"/>
    </source>
</evidence>
<evidence type="ECO:0000313" key="3">
    <source>
        <dbReference type="Proteomes" id="UP000073816"/>
    </source>
</evidence>
<protein>
    <recommendedName>
        <fullName evidence="4">Adhesin domain-containing protein</fullName>
    </recommendedName>
</protein>
<feature type="signal peptide" evidence="1">
    <location>
        <begin position="1"/>
        <end position="21"/>
    </location>
</feature>
<dbReference type="STRING" id="1727163.AO498_00750"/>
<evidence type="ECO:0000256" key="1">
    <source>
        <dbReference type="SAM" id="SignalP"/>
    </source>
</evidence>
<dbReference type="RefSeq" id="WP_067542347.1">
    <property type="nucleotide sequence ID" value="NZ_CP012836.1"/>
</dbReference>
<gene>
    <name evidence="2" type="ORF">AO498_00750</name>
</gene>
<reference evidence="2 3" key="2">
    <citation type="journal article" date="2016" name="Genome Announc.">
        <title>Complete Genome Sequence of Algoriphagus sp. Strain M8-2, Isolated from a Brackish Lake.</title>
        <authorList>
            <person name="Muraguchi Y."/>
            <person name="Kushimoto K."/>
            <person name="Ohtsubo Y."/>
            <person name="Suzuki T."/>
            <person name="Dohra H."/>
            <person name="Kimbara K."/>
            <person name="Shintani M."/>
        </authorList>
    </citation>
    <scope>NUCLEOTIDE SEQUENCE [LARGE SCALE GENOMIC DNA]</scope>
    <source>
        <strain evidence="2 3">M8-2</strain>
    </source>
</reference>